<name>Q9LP28_ARATH</name>
<protein>
    <submittedName>
        <fullName evidence="2">T9L6.7 protein</fullName>
    </submittedName>
</protein>
<gene>
    <name evidence="2" type="primary">T9L6.7</name>
</gene>
<evidence type="ECO:0000256" key="1">
    <source>
        <dbReference type="SAM" id="Coils"/>
    </source>
</evidence>
<dbReference type="AlphaFoldDB" id="Q9LP28"/>
<organism evidence="2">
    <name type="scientific">Arabidopsis thaliana</name>
    <name type="common">Mouse-ear cress</name>
    <dbReference type="NCBI Taxonomy" id="3702"/>
    <lineage>
        <taxon>Eukaryota</taxon>
        <taxon>Viridiplantae</taxon>
        <taxon>Streptophyta</taxon>
        <taxon>Embryophyta</taxon>
        <taxon>Tracheophyta</taxon>
        <taxon>Spermatophyta</taxon>
        <taxon>Magnoliopsida</taxon>
        <taxon>eudicotyledons</taxon>
        <taxon>Gunneridae</taxon>
        <taxon>Pentapetalae</taxon>
        <taxon>rosids</taxon>
        <taxon>malvids</taxon>
        <taxon>Brassicales</taxon>
        <taxon>Brassicaceae</taxon>
        <taxon>Camelineae</taxon>
        <taxon>Arabidopsis</taxon>
    </lineage>
</organism>
<reference key="1">
    <citation type="journal article" date="2000" name="Nature">
        <title>Sequence and analysis of chromosome 1 of the plant Arabidopsis thaliana.</title>
        <authorList>
            <person name="Theologis A."/>
            <person name="Ecker J.R."/>
            <person name="Palm C.J."/>
            <person name="Federspiel N.A."/>
            <person name="Kaul S."/>
            <person name="White O."/>
            <person name="Alonso J."/>
            <person name="Altafi H."/>
            <person name="Araujo R."/>
            <person name="Bowman C.L."/>
            <person name="Brooks S.Y."/>
            <person name="Buehler E."/>
            <person name="Chan A."/>
            <person name="Chao Q."/>
            <person name="Chen H."/>
            <person name="Cheuk R.F."/>
            <person name="Chin C.W."/>
            <person name="Chung M.K."/>
            <person name="Conn L."/>
            <person name="Conway A.B."/>
            <person name="Conway A.R."/>
            <person name="Creasy T.H."/>
            <person name="Dewar K."/>
            <person name="Dunn P."/>
            <person name="Etgu P."/>
            <person name="Feldblyum T.V."/>
            <person name="Feng J."/>
            <person name="Fong B."/>
            <person name="Fujii C.Y."/>
            <person name="Gill J.E."/>
            <person name="Goldsmith A.D."/>
            <person name="Haas B."/>
            <person name="Hansen N.F."/>
            <person name="Hughes B."/>
            <person name="Huizar L."/>
            <person name="Hunter J.L."/>
            <person name="Jenkins J."/>
            <person name="Johnson-Hopson C."/>
            <person name="Khan S."/>
            <person name="Khaykin E."/>
            <person name="Kim C.J."/>
            <person name="Koo H.L."/>
            <person name="Kremenetskaia I."/>
            <person name="Kurtz D.B."/>
            <person name="Kwan A."/>
            <person name="Lam B."/>
            <person name="Langin-Hooper S."/>
            <person name="Lee A."/>
            <person name="Lee J.M."/>
            <person name="Lenz C.A."/>
            <person name="Li J.H."/>
            <person name="Li Y."/>
            <person name="Lin X."/>
            <person name="Liu S.X."/>
            <person name="Liu Z.A."/>
            <person name="Luros J.S."/>
            <person name="Maiti R."/>
            <person name="Marziali A."/>
            <person name="Militscher J."/>
            <person name="Miranda M."/>
            <person name="Nguyen M."/>
            <person name="Nierman W.C."/>
            <person name="Osborne B.I."/>
            <person name="Pai G."/>
            <person name="Peterson J."/>
            <person name="Pham P.K."/>
            <person name="Rizzo M."/>
            <person name="Rooney T."/>
            <person name="Rowley D."/>
            <person name="Sakano H."/>
            <person name="Salzberg S.L."/>
            <person name="Schwartz J.R."/>
            <person name="Shinn P."/>
            <person name="Southwick A.M."/>
            <person name="Sun H."/>
            <person name="Tallon L.J."/>
            <person name="Tambunga G."/>
            <person name="Toriumi M.J."/>
            <person name="Town C.D."/>
            <person name="Utterback T."/>
            <person name="Van Aken S."/>
            <person name="Vaysberg M."/>
            <person name="Vysotskaia V.S."/>
            <person name="Walker M."/>
            <person name="Wu D."/>
            <person name="Yu G."/>
            <person name="Fraser C.M."/>
            <person name="Venter J.C."/>
            <person name="Davis R.W."/>
        </authorList>
    </citation>
    <scope>NUCLEOTIDE SEQUENCE [LARGE SCALE GENOMIC DNA]</scope>
    <source>
        <strain>cv. Columbia</strain>
    </source>
</reference>
<accession>Q9LP28</accession>
<keyword evidence="1" id="KW-0175">Coiled coil</keyword>
<sequence>MGIPLVATLATVLQTHRSRRHRAELYNKIEAEIQRLQQQVQEAEKLVQGRLVPLLHAQVLLHFVARNTQQTFNRRSHQNMELRYSSEVWENLAQRLLSTDYSSHWNHLIAKESALPVPRNARRHGELSLPSNRLIKLIDKTVRNRISSIRDTGNHSYNTCLQLWFSTRPRSSLQLL</sequence>
<proteinExistence type="predicted"/>
<evidence type="ECO:0000313" key="2">
    <source>
        <dbReference type="EMBL" id="AAF97350.1"/>
    </source>
</evidence>
<dbReference type="EMBL" id="AC021045">
    <property type="protein sequence ID" value="AAF97350.1"/>
    <property type="molecule type" value="Genomic_DNA"/>
</dbReference>
<feature type="coiled-coil region" evidence="1">
    <location>
        <begin position="19"/>
        <end position="46"/>
    </location>
</feature>
<reference evidence="2" key="2">
    <citation type="submission" date="2000-08" db="EMBL/GenBank/DDBJ databases">
        <authorList>
            <person name="Federspiel N.A."/>
            <person name="Palm C.J."/>
            <person name="Conway A.B."/>
            <person name="Conn L."/>
            <person name="Hansen N.F."/>
            <person name="Altafi H."/>
            <person name="Araujo R."/>
            <person name="Huizar L."/>
            <person name="Rowley D."/>
            <person name="Buehler E."/>
            <person name="Dunn P."/>
            <person name="Gonzalez A."/>
            <person name="Kremenetskaia I."/>
            <person name="Kim C."/>
            <person name="Lenz C."/>
            <person name="Li J."/>
            <person name="Liu S."/>
            <person name="Luros S."/>
            <person name="Schwartz J."/>
            <person name="Shinn P."/>
            <person name="Toriumi M."/>
            <person name="Vysotskaia V.S."/>
            <person name="Walker M."/>
            <person name="Yu G."/>
            <person name="Ecker J."/>
            <person name="Theologis A."/>
            <person name="Davis R.W."/>
        </authorList>
    </citation>
    <scope>NUCLEOTIDE SEQUENCE</scope>
</reference>